<dbReference type="InterPro" id="IPR056657">
    <property type="entry name" value="DUF7755"/>
</dbReference>
<keyword evidence="4" id="KW-1185">Reference proteome</keyword>
<keyword evidence="1" id="KW-0812">Transmembrane</keyword>
<evidence type="ECO:0000259" key="2">
    <source>
        <dbReference type="Pfam" id="PF24938"/>
    </source>
</evidence>
<feature type="domain" description="DUF7755" evidence="2">
    <location>
        <begin position="53"/>
        <end position="114"/>
    </location>
</feature>
<proteinExistence type="predicted"/>
<name>A0AAV0JKS6_9ROSI</name>
<dbReference type="PANTHER" id="PTHR36330:SF2">
    <property type="entry name" value="LIPASE_LIPOOXYGENASE, PLAT_LH2 FAMILY PROTEIN"/>
    <property type="match status" value="1"/>
</dbReference>
<feature type="transmembrane region" description="Helical" evidence="1">
    <location>
        <begin position="176"/>
        <end position="193"/>
    </location>
</feature>
<evidence type="ECO:0000313" key="3">
    <source>
        <dbReference type="EMBL" id="CAI0409909.1"/>
    </source>
</evidence>
<dbReference type="Proteomes" id="UP001154282">
    <property type="component" value="Unassembled WGS sequence"/>
</dbReference>
<evidence type="ECO:0000256" key="1">
    <source>
        <dbReference type="SAM" id="Phobius"/>
    </source>
</evidence>
<dbReference type="Pfam" id="PF24938">
    <property type="entry name" value="DUF7755"/>
    <property type="match status" value="1"/>
</dbReference>
<keyword evidence="1" id="KW-1133">Transmembrane helix</keyword>
<protein>
    <recommendedName>
        <fullName evidence="2">DUF7755 domain-containing protein</fullName>
    </recommendedName>
</protein>
<gene>
    <name evidence="3" type="ORF">LITE_LOCUS14547</name>
</gene>
<feature type="transmembrane region" description="Helical" evidence="1">
    <location>
        <begin position="152"/>
        <end position="170"/>
    </location>
</feature>
<dbReference type="PANTHER" id="PTHR36330">
    <property type="entry name" value="LIPASE/LIPOOXYGENASE, PLAT/LH2 FAMILY PROTEIN"/>
    <property type="match status" value="1"/>
</dbReference>
<feature type="non-terminal residue" evidence="3">
    <location>
        <position position="1"/>
    </location>
</feature>
<accession>A0AAV0JKS6</accession>
<organism evidence="3 4">
    <name type="scientific">Linum tenue</name>
    <dbReference type="NCBI Taxonomy" id="586396"/>
    <lineage>
        <taxon>Eukaryota</taxon>
        <taxon>Viridiplantae</taxon>
        <taxon>Streptophyta</taxon>
        <taxon>Embryophyta</taxon>
        <taxon>Tracheophyta</taxon>
        <taxon>Spermatophyta</taxon>
        <taxon>Magnoliopsida</taxon>
        <taxon>eudicotyledons</taxon>
        <taxon>Gunneridae</taxon>
        <taxon>Pentapetalae</taxon>
        <taxon>rosids</taxon>
        <taxon>fabids</taxon>
        <taxon>Malpighiales</taxon>
        <taxon>Linaceae</taxon>
        <taxon>Linum</taxon>
    </lineage>
</organism>
<keyword evidence="1" id="KW-0472">Membrane</keyword>
<reference evidence="3" key="1">
    <citation type="submission" date="2022-08" db="EMBL/GenBank/DDBJ databases">
        <authorList>
            <person name="Gutierrez-Valencia J."/>
        </authorList>
    </citation>
    <scope>NUCLEOTIDE SEQUENCE</scope>
</reference>
<sequence length="205" mass="22196">FSEYAKPSRLLGVAEPKLCTETSWERSISSSFNAGDCAALYKVKLRTSNMHGSGQLRLTSASLTEVNGPQPWSSRVDEETTVPFSGFHYEFDAADILLGERDDLSMVEIRSRQISKLSDPLTISTTSSTSSTSSKISNEESMREYADLKLSSLSYDAMLILGGTLILNFSAGKNSAVAFLIGGMCGFSYLLLLQRSVGGLEAESC</sequence>
<comment type="caution">
    <text evidence="3">The sequence shown here is derived from an EMBL/GenBank/DDBJ whole genome shotgun (WGS) entry which is preliminary data.</text>
</comment>
<dbReference type="AlphaFoldDB" id="A0AAV0JKS6"/>
<evidence type="ECO:0000313" key="4">
    <source>
        <dbReference type="Proteomes" id="UP001154282"/>
    </source>
</evidence>
<dbReference type="EMBL" id="CAMGYJ010000005">
    <property type="protein sequence ID" value="CAI0409909.1"/>
    <property type="molecule type" value="Genomic_DNA"/>
</dbReference>